<accession>A0ABD2CH82</accession>
<feature type="compositionally biased region" description="Acidic residues" evidence="1">
    <location>
        <begin position="39"/>
        <end position="49"/>
    </location>
</feature>
<name>A0ABD2CH82_VESMC</name>
<evidence type="ECO:0000313" key="2">
    <source>
        <dbReference type="EMBL" id="KAL2744440.1"/>
    </source>
</evidence>
<evidence type="ECO:0000313" key="3">
    <source>
        <dbReference type="Proteomes" id="UP001607303"/>
    </source>
</evidence>
<dbReference type="Proteomes" id="UP001607303">
    <property type="component" value="Unassembled WGS sequence"/>
</dbReference>
<proteinExistence type="predicted"/>
<dbReference type="EMBL" id="JAYRBN010000050">
    <property type="protein sequence ID" value="KAL2744440.1"/>
    <property type="molecule type" value="Genomic_DNA"/>
</dbReference>
<comment type="caution">
    <text evidence="2">The sequence shown here is derived from an EMBL/GenBank/DDBJ whole genome shotgun (WGS) entry which is preliminary data.</text>
</comment>
<feature type="region of interest" description="Disordered" evidence="1">
    <location>
        <begin position="30"/>
        <end position="51"/>
    </location>
</feature>
<dbReference type="AlphaFoldDB" id="A0ABD2CH82"/>
<sequence>MTSSLLNTSPADVVLPDNRLTIFIHEKVVKEKKEKEEKKDEEEEEEEEKEKDRIMMMVIVWISDSSSQSERTFKGPWKTSKTCRNANPDLAIRSMPIFQYVSDDPMFFMSNDRGGVGGG</sequence>
<protein>
    <submittedName>
        <fullName evidence="2">Uncharacterized protein</fullName>
    </submittedName>
</protein>
<gene>
    <name evidence="2" type="ORF">V1477_006982</name>
</gene>
<organism evidence="2 3">
    <name type="scientific">Vespula maculifrons</name>
    <name type="common">Eastern yellow jacket</name>
    <name type="synonym">Wasp</name>
    <dbReference type="NCBI Taxonomy" id="7453"/>
    <lineage>
        <taxon>Eukaryota</taxon>
        <taxon>Metazoa</taxon>
        <taxon>Ecdysozoa</taxon>
        <taxon>Arthropoda</taxon>
        <taxon>Hexapoda</taxon>
        <taxon>Insecta</taxon>
        <taxon>Pterygota</taxon>
        <taxon>Neoptera</taxon>
        <taxon>Endopterygota</taxon>
        <taxon>Hymenoptera</taxon>
        <taxon>Apocrita</taxon>
        <taxon>Aculeata</taxon>
        <taxon>Vespoidea</taxon>
        <taxon>Vespidae</taxon>
        <taxon>Vespinae</taxon>
        <taxon>Vespula</taxon>
    </lineage>
</organism>
<keyword evidence="3" id="KW-1185">Reference proteome</keyword>
<reference evidence="2 3" key="1">
    <citation type="journal article" date="2024" name="Ann. Entomol. Soc. Am.">
        <title>Genomic analyses of the southern and eastern yellowjacket wasps (Hymenoptera: Vespidae) reveal evolutionary signatures of social life.</title>
        <authorList>
            <person name="Catto M.A."/>
            <person name="Caine P.B."/>
            <person name="Orr S.E."/>
            <person name="Hunt B.G."/>
            <person name="Goodisman M.A.D."/>
        </authorList>
    </citation>
    <scope>NUCLEOTIDE SEQUENCE [LARGE SCALE GENOMIC DNA]</scope>
    <source>
        <strain evidence="2">232</strain>
        <tissue evidence="2">Head and thorax</tissue>
    </source>
</reference>
<evidence type="ECO:0000256" key="1">
    <source>
        <dbReference type="SAM" id="MobiDB-lite"/>
    </source>
</evidence>